<dbReference type="Proteomes" id="UP000198286">
    <property type="component" value="Plasmid unnamed 3"/>
</dbReference>
<dbReference type="Gene3D" id="2.30.30.940">
    <property type="match status" value="1"/>
</dbReference>
<dbReference type="InterPro" id="IPR014862">
    <property type="entry name" value="TrwC"/>
</dbReference>
<evidence type="ECO:0000313" key="3">
    <source>
        <dbReference type="EMBL" id="MDM3930461.1"/>
    </source>
</evidence>
<dbReference type="SUPFAM" id="SSF55464">
    <property type="entry name" value="Origin of replication-binding domain, RBD-like"/>
    <property type="match status" value="1"/>
</dbReference>
<evidence type="ECO:0000313" key="4">
    <source>
        <dbReference type="Proteomes" id="UP000198286"/>
    </source>
</evidence>
<evidence type="ECO:0000313" key="2">
    <source>
        <dbReference type="EMBL" id="ASL18459.1"/>
    </source>
</evidence>
<dbReference type="Proteomes" id="UP001529272">
    <property type="component" value="Unassembled WGS sequence"/>
</dbReference>
<dbReference type="InterPro" id="IPR003593">
    <property type="entry name" value="AAA+_ATPase"/>
</dbReference>
<dbReference type="Pfam" id="PF08751">
    <property type="entry name" value="TrwC"/>
    <property type="match status" value="1"/>
</dbReference>
<reference evidence="2 4" key="1">
    <citation type="journal article" date="2017" name="Lancet Infect. Dis.">
        <title>Global outbreak of severe Mycobacterium chimaera disease after cardiac surgery: a molecular epidemiological study.</title>
        <authorList>
            <person name="van Ingen J."/>
            <person name="Kohl T."/>
            <person name="Kranzer K."/>
            <person name="Hasse B."/>
            <person name="Keller P."/>
            <person name="Szafranska A."/>
            <person name="Hillemann D."/>
            <person name="Chand M."/>
            <person name="Schreiber P."/>
            <person name="Sommerstein R."/>
            <person name="Berger C."/>
            <person name="Genoni M."/>
            <person name="Ruegg C."/>
            <person name="Troillet N."/>
            <person name="Widmer A.F."/>
            <person name="Becker S.L."/>
            <person name="Herrmann M."/>
            <person name="Eckmanns T."/>
            <person name="Haller S."/>
            <person name="Hoeller C."/>
            <person name="Debast S.B."/>
            <person name="Wolfhagen M.J."/>
            <person name="Hopman J."/>
            <person name="Kluytmans J."/>
            <person name="Langelaar M."/>
            <person name="Notermans D.W."/>
            <person name="ten Oever J."/>
            <person name="van den Barselaar P."/>
            <person name="Vonk A.B.A."/>
            <person name="Vos M.C."/>
            <person name="Ahmed N."/>
            <person name="Brown T."/>
            <person name="Crook D."/>
            <person name="Lamagni T."/>
            <person name="Phin N."/>
            <person name="Smith E.G."/>
            <person name="Zambon M."/>
            <person name="Serr A."/>
            <person name="Goetting T."/>
            <person name="Ebner W."/>
            <person name="Thuermer A."/>
            <person name="Utpatel C."/>
            <person name="Sproer C."/>
            <person name="Bunk B."/>
            <person name="Nubel U."/>
            <person name="Bloemberg G."/>
            <person name="Bottger E."/>
            <person name="Niemann S."/>
            <person name="Wagner D."/>
            <person name="Sax H."/>
        </authorList>
    </citation>
    <scope>NUCLEOTIDE SEQUENCE [LARGE SCALE GENOMIC DNA]</scope>
    <source>
        <strain evidence="2 4">ZUERICH-2</strain>
        <plasmid evidence="2 4">unnamed 3</plasmid>
    </source>
</reference>
<keyword evidence="2" id="KW-0614">Plasmid</keyword>
<dbReference type="Pfam" id="PF13604">
    <property type="entry name" value="AAA_30"/>
    <property type="match status" value="1"/>
</dbReference>
<protein>
    <submittedName>
        <fullName evidence="2">ATP-dependent exoDNAse</fullName>
    </submittedName>
    <submittedName>
        <fullName evidence="3">MobF family relaxase</fullName>
    </submittedName>
</protein>
<feature type="domain" description="AAA+ ATPase" evidence="1">
    <location>
        <begin position="466"/>
        <end position="595"/>
    </location>
</feature>
<proteinExistence type="predicted"/>
<dbReference type="InterPro" id="IPR027785">
    <property type="entry name" value="UvrD-like_helicase_C"/>
</dbReference>
<evidence type="ECO:0000313" key="5">
    <source>
        <dbReference type="Proteomes" id="UP001529272"/>
    </source>
</evidence>
<reference evidence="3" key="3">
    <citation type="submission" date="2023-06" db="EMBL/GenBank/DDBJ databases">
        <authorList>
            <person name="Spilker T."/>
        </authorList>
    </citation>
    <scope>NUCLEOTIDE SEQUENCE</scope>
    <source>
        <strain evidence="3">FLAC1071</strain>
    </source>
</reference>
<name>A0A7U5S0C1_MYCIT</name>
<reference evidence="3" key="2">
    <citation type="submission" date="2023-06" db="EMBL/GenBank/DDBJ databases">
        <title>Itaconate inhibition of nontuberculous mycobacteria.</title>
        <authorList>
            <person name="Breen P."/>
            <person name="Zimbric M."/>
            <person name="Caverly L."/>
        </authorList>
    </citation>
    <scope>NUCLEOTIDE SEQUENCE</scope>
    <source>
        <strain evidence="3">FLAC1071</strain>
    </source>
</reference>
<dbReference type="Gene3D" id="3.40.50.300">
    <property type="entry name" value="P-loop containing nucleotide triphosphate hydrolases"/>
    <property type="match status" value="2"/>
</dbReference>
<dbReference type="Pfam" id="PF13538">
    <property type="entry name" value="UvrD_C_2"/>
    <property type="match status" value="1"/>
</dbReference>
<dbReference type="NCBIfam" id="NF041492">
    <property type="entry name" value="MobF"/>
    <property type="match status" value="1"/>
</dbReference>
<dbReference type="SMART" id="SM00382">
    <property type="entry name" value="AAA"/>
    <property type="match status" value="1"/>
</dbReference>
<evidence type="ECO:0000259" key="1">
    <source>
        <dbReference type="SMART" id="SM00382"/>
    </source>
</evidence>
<dbReference type="AlphaFoldDB" id="A0A7U5S0C1"/>
<keyword evidence="5" id="KW-1185">Reference proteome</keyword>
<dbReference type="RefSeq" id="WP_054585719.1">
    <property type="nucleotide sequence ID" value="NZ_CP015270.1"/>
</dbReference>
<gene>
    <name evidence="3" type="primary">mobF</name>
    <name evidence="2" type="ORF">MYCOZU2_06114</name>
    <name evidence="3" type="ORF">QRB35_31600</name>
</gene>
<dbReference type="InterPro" id="IPR050534">
    <property type="entry name" value="Coronavir_polyprotein_1ab"/>
</dbReference>
<accession>A0A7U5S0C1</accession>
<dbReference type="EMBL" id="JASZZX010000087">
    <property type="protein sequence ID" value="MDM3930461.1"/>
    <property type="molecule type" value="Genomic_DNA"/>
</dbReference>
<dbReference type="EMBL" id="CP015270">
    <property type="protein sequence ID" value="ASL18459.1"/>
    <property type="molecule type" value="Genomic_DNA"/>
</dbReference>
<sequence length="942" mass="101927">MLTIAKLSRWSVNYYNDTARAVGEAAKDFQRAGGGLGEYYSEKDTRTPVWLCAGDAHTVAELVGLSDAARAGGEADPAVVARWLDDGVAPGGVCGRTFGRRGVHGFDLTFCAPKSVSLVRALRGDEVADKAVLAAHTAAIAEALEYLAVHAGYTRVHNSATGDKDLVRLPGLVAIAYQHETSRAGDPHLHTHVLVPNRQARGDGKLVSIDGTSLFHEARAAGVIYQATLRRELHRALGLEWAPVDPATGMAEIAGIDPTSISAWSQRSSALREWAANNLVVIDGAKVSAAQLAAAQKATRPAKPEQLAWAALVEQWRADARGLRLDREAFHEARKSRRARREAATAPLNRQRLLAAAEAMDKAAFTRADLVELIGAQLPVDTERSPRELVEAAVDALGVRVTTARLAHQREGHERFTLEAFVAEEQAVLDLVDAADARAQLWVREHDTDGLSADQARAVTAIANTAQLVCPLSAPAGAGKTTSMRALAAMARRRFHARVIVVAPTGKAVDVAVREGAGTVGYTVAKALKSLQDGSLTLGHLDLVIVDEAAMVGTEELRRLLTATTAAHTKTVLVGDAHQLAPVKARGGMFAQLCVDLPWTQRLSEVWRMRDPAERAASLAVRDGGPAPVRRAVDWYRAHGRLHTGDPIAMAADALAAYQADVAAGKDALLICDTKEMADALNTRIHDDAIPSAAPTVTAARGHRVAKGDVIISRRNEAAIAVYDAADINAPAADPVRNGQRWHVLAVDPHHDRIAARRLDDGARTVFSGDYLHQHIHHGYAVTVHSAQGVTAETTHAVLGEHTSRNLLYVALTRGREHNHAYLYERLGGETEHEHAAPQPGVHVARRATSAQAAQLVRNVIATRDQQARTAHDIAAQAEDRDQLPERMQHLLARQEKAVQRRRAAYARRHDDILDERIERQRFINEHLSRSRDQGHDYGLEL</sequence>
<geneLocation type="plasmid" evidence="2 4">
    <name>unnamed 3</name>
</geneLocation>
<dbReference type="CDD" id="cd18809">
    <property type="entry name" value="SF1_C_RecD"/>
    <property type="match status" value="1"/>
</dbReference>
<organism evidence="2 4">
    <name type="scientific">Mycobacterium intracellulare subsp. chimaera</name>
    <dbReference type="NCBI Taxonomy" id="222805"/>
    <lineage>
        <taxon>Bacteria</taxon>
        <taxon>Bacillati</taxon>
        <taxon>Actinomycetota</taxon>
        <taxon>Actinomycetes</taxon>
        <taxon>Mycobacteriales</taxon>
        <taxon>Mycobacteriaceae</taxon>
        <taxon>Mycobacterium</taxon>
        <taxon>Mycobacterium avium complex (MAC)</taxon>
    </lineage>
</organism>
<dbReference type="InterPro" id="IPR027417">
    <property type="entry name" value="P-loop_NTPase"/>
</dbReference>
<dbReference type="SUPFAM" id="SSF52540">
    <property type="entry name" value="P-loop containing nucleoside triphosphate hydrolases"/>
    <property type="match status" value="1"/>
</dbReference>
<dbReference type="PANTHER" id="PTHR43788">
    <property type="entry name" value="DNA2/NAM7 HELICASE FAMILY MEMBER"/>
    <property type="match status" value="1"/>
</dbReference>